<dbReference type="InterPro" id="IPR030678">
    <property type="entry name" value="Peptide/Ni-bd"/>
</dbReference>
<feature type="signal peptide" evidence="9">
    <location>
        <begin position="1"/>
        <end position="21"/>
    </location>
</feature>
<dbReference type="PROSITE" id="PS51257">
    <property type="entry name" value="PROKAR_LIPOPROTEIN"/>
    <property type="match status" value="1"/>
</dbReference>
<comment type="similarity">
    <text evidence="2">Belongs to the bacterial solute-binding protein 5 family.</text>
</comment>
<evidence type="ECO:0000313" key="11">
    <source>
        <dbReference type="EMBL" id="TFB18890.1"/>
    </source>
</evidence>
<dbReference type="GO" id="GO:1904680">
    <property type="term" value="F:peptide transmembrane transporter activity"/>
    <property type="evidence" value="ECO:0007669"/>
    <property type="project" value="TreeGrafter"/>
</dbReference>
<keyword evidence="6" id="KW-0564">Palmitate</keyword>
<dbReference type="Pfam" id="PF00496">
    <property type="entry name" value="SBP_bac_5"/>
    <property type="match status" value="1"/>
</dbReference>
<dbReference type="GO" id="GO:0015833">
    <property type="term" value="P:peptide transport"/>
    <property type="evidence" value="ECO:0007669"/>
    <property type="project" value="UniProtKB-KW"/>
</dbReference>
<keyword evidence="3" id="KW-0813">Transport</keyword>
<keyword evidence="5" id="KW-0571">Peptide transport</keyword>
<evidence type="ECO:0000256" key="9">
    <source>
        <dbReference type="SAM" id="SignalP"/>
    </source>
</evidence>
<dbReference type="GO" id="GO:0043190">
    <property type="term" value="C:ATP-binding cassette (ABC) transporter complex"/>
    <property type="evidence" value="ECO:0007669"/>
    <property type="project" value="InterPro"/>
</dbReference>
<dbReference type="RefSeq" id="WP_134340607.1">
    <property type="nucleotide sequence ID" value="NZ_SOPW01000012.1"/>
</dbReference>
<reference evidence="11 12" key="1">
    <citation type="submission" date="2019-03" db="EMBL/GenBank/DDBJ databases">
        <authorList>
            <person name="He R.-H."/>
        </authorList>
    </citation>
    <scope>NUCLEOTIDE SEQUENCE [LARGE SCALE GENOMIC DNA]</scope>
    <source>
        <strain evidence="12">SH 714</strain>
    </source>
</reference>
<dbReference type="EMBL" id="SOPW01000012">
    <property type="protein sequence ID" value="TFB18890.1"/>
    <property type="molecule type" value="Genomic_DNA"/>
</dbReference>
<dbReference type="CDD" id="cd08504">
    <property type="entry name" value="PBP2_OppA"/>
    <property type="match status" value="1"/>
</dbReference>
<comment type="subcellular location">
    <subcellularLocation>
        <location evidence="1">Cell membrane</location>
        <topology evidence="1">Lipid-anchor</topology>
    </subcellularLocation>
</comment>
<keyword evidence="5" id="KW-0653">Protein transport</keyword>
<dbReference type="InterPro" id="IPR000914">
    <property type="entry name" value="SBP_5_dom"/>
</dbReference>
<evidence type="ECO:0000256" key="7">
    <source>
        <dbReference type="ARBA" id="ARBA00023288"/>
    </source>
</evidence>
<evidence type="ECO:0000313" key="12">
    <source>
        <dbReference type="Proteomes" id="UP000297975"/>
    </source>
</evidence>
<evidence type="ECO:0000256" key="6">
    <source>
        <dbReference type="ARBA" id="ARBA00023139"/>
    </source>
</evidence>
<evidence type="ECO:0000256" key="5">
    <source>
        <dbReference type="ARBA" id="ARBA00022856"/>
    </source>
</evidence>
<keyword evidence="4 9" id="KW-0732">Signal</keyword>
<feature type="region of interest" description="Disordered" evidence="8">
    <location>
        <begin position="25"/>
        <end position="56"/>
    </location>
</feature>
<feature type="compositionally biased region" description="Acidic residues" evidence="8">
    <location>
        <begin position="26"/>
        <end position="56"/>
    </location>
</feature>
<dbReference type="Proteomes" id="UP000297975">
    <property type="component" value="Unassembled WGS sequence"/>
</dbReference>
<dbReference type="PIRSF" id="PIRSF002741">
    <property type="entry name" value="MppA"/>
    <property type="match status" value="1"/>
</dbReference>
<dbReference type="OrthoDB" id="9801912at2"/>
<sequence>MKKFNKFLLFSLIASLVLVLAACTGGDDEDTGDNGEETGEETGENTGEDTGEEAGGDSEQVLNVNIKEEPPSLNPGLASDTTSSSVLDQVFEGLTRIGPDGQPVNAMAEKIETSDDLTTYTFTIREGATWSNGDPVTAQNFEYAWKWVLNPENAETDYAYQLYSIKNAQKAKAGEVSLDEVGITAKDDKTLVVELEQPTPYFLHLTAFHTYYPVNQNVVEGNDEWFTDAGDTFVTNGPYKLESWSHKDKIVLKKNEDYWDAENVSIKTINMFMVENEDTALNMFNQGELDWVGSPFDSVPLASIPTLKEEGKLNISPLAGVYYYAFNVDEAPFNNKKIRKAFAMSINRKAIVENITQGGQLPAMALVPPTIWEENEEGYFQDNNVEEAKKLLQEGLEEEGMDELPPVTIHYNTSEAHAAIAQAIQDMWRQNLGVEVDLANEEWQVYLDTMGNGNFQVGRMGWLADFNDAINFLEIFQTIGGNNYTNWENEEYASLLEESRTITDKEERTSVLKEAEQIFMDELPISPIYYYTNVYIKKDYVKDVKPSAMGSINLKYGSIEK</sequence>
<evidence type="ECO:0000256" key="2">
    <source>
        <dbReference type="ARBA" id="ARBA00005695"/>
    </source>
</evidence>
<dbReference type="GO" id="GO:0030288">
    <property type="term" value="C:outer membrane-bounded periplasmic space"/>
    <property type="evidence" value="ECO:0007669"/>
    <property type="project" value="UniProtKB-ARBA"/>
</dbReference>
<dbReference type="PANTHER" id="PTHR30290:SF79">
    <property type="entry name" value="DIPEPTIDE-BINDING PROTEIN DPPE"/>
    <property type="match status" value="1"/>
</dbReference>
<organism evidence="11 12">
    <name type="scientific">Filobacillus milosensis</name>
    <dbReference type="NCBI Taxonomy" id="94137"/>
    <lineage>
        <taxon>Bacteria</taxon>
        <taxon>Bacillati</taxon>
        <taxon>Bacillota</taxon>
        <taxon>Bacilli</taxon>
        <taxon>Bacillales</taxon>
        <taxon>Bacillaceae</taxon>
        <taxon>Filobacillus</taxon>
    </lineage>
</organism>
<evidence type="ECO:0000256" key="1">
    <source>
        <dbReference type="ARBA" id="ARBA00004193"/>
    </source>
</evidence>
<dbReference type="InterPro" id="IPR039424">
    <property type="entry name" value="SBP_5"/>
</dbReference>
<dbReference type="PANTHER" id="PTHR30290">
    <property type="entry name" value="PERIPLASMIC BINDING COMPONENT OF ABC TRANSPORTER"/>
    <property type="match status" value="1"/>
</dbReference>
<feature type="domain" description="Solute-binding protein family 5" evidence="10">
    <location>
        <begin position="103"/>
        <end position="481"/>
    </location>
</feature>
<dbReference type="FunFam" id="3.10.105.10:FF:000001">
    <property type="entry name" value="Oligopeptide ABC transporter, oligopeptide-binding protein"/>
    <property type="match status" value="1"/>
</dbReference>
<dbReference type="SUPFAM" id="SSF53850">
    <property type="entry name" value="Periplasmic binding protein-like II"/>
    <property type="match status" value="1"/>
</dbReference>
<gene>
    <name evidence="11" type="ORF">E3U55_11500</name>
</gene>
<keyword evidence="7" id="KW-0449">Lipoprotein</keyword>
<keyword evidence="12" id="KW-1185">Reference proteome</keyword>
<feature type="chain" id="PRO_5039050107" evidence="9">
    <location>
        <begin position="22"/>
        <end position="561"/>
    </location>
</feature>
<proteinExistence type="inferred from homology"/>
<dbReference type="FunFam" id="3.90.76.10:FF:000001">
    <property type="entry name" value="Oligopeptide ABC transporter substrate-binding protein"/>
    <property type="match status" value="1"/>
</dbReference>
<dbReference type="Gene3D" id="3.40.190.10">
    <property type="entry name" value="Periplasmic binding protein-like II"/>
    <property type="match status" value="1"/>
</dbReference>
<accession>A0A4Y8IJ26</accession>
<evidence type="ECO:0000256" key="8">
    <source>
        <dbReference type="SAM" id="MobiDB-lite"/>
    </source>
</evidence>
<dbReference type="Gene3D" id="3.90.76.10">
    <property type="entry name" value="Dipeptide-binding Protein, Domain 1"/>
    <property type="match status" value="1"/>
</dbReference>
<name>A0A4Y8IJ26_9BACI</name>
<dbReference type="AlphaFoldDB" id="A0A4Y8IJ26"/>
<comment type="caution">
    <text evidence="11">The sequence shown here is derived from an EMBL/GenBank/DDBJ whole genome shotgun (WGS) entry which is preliminary data.</text>
</comment>
<evidence type="ECO:0000256" key="4">
    <source>
        <dbReference type="ARBA" id="ARBA00022729"/>
    </source>
</evidence>
<evidence type="ECO:0000259" key="10">
    <source>
        <dbReference type="Pfam" id="PF00496"/>
    </source>
</evidence>
<evidence type="ECO:0000256" key="3">
    <source>
        <dbReference type="ARBA" id="ARBA00022448"/>
    </source>
</evidence>
<protein>
    <submittedName>
        <fullName evidence="11">Peptide ABC transporter substrate-binding protein</fullName>
    </submittedName>
</protein>
<dbReference type="Gene3D" id="3.10.105.10">
    <property type="entry name" value="Dipeptide-binding Protein, Domain 3"/>
    <property type="match status" value="1"/>
</dbReference>